<protein>
    <submittedName>
        <fullName evidence="2">F-box/LRR protein, putative</fullName>
    </submittedName>
</protein>
<organism evidence="2 4">
    <name type="scientific">Medicago truncatula</name>
    <name type="common">Barrel medic</name>
    <name type="synonym">Medicago tribuloides</name>
    <dbReference type="NCBI Taxonomy" id="3880"/>
    <lineage>
        <taxon>Eukaryota</taxon>
        <taxon>Viridiplantae</taxon>
        <taxon>Streptophyta</taxon>
        <taxon>Embryophyta</taxon>
        <taxon>Tracheophyta</taxon>
        <taxon>Spermatophyta</taxon>
        <taxon>Magnoliopsida</taxon>
        <taxon>eudicotyledons</taxon>
        <taxon>Gunneridae</taxon>
        <taxon>Pentapetalae</taxon>
        <taxon>rosids</taxon>
        <taxon>fabids</taxon>
        <taxon>Fabales</taxon>
        <taxon>Fabaceae</taxon>
        <taxon>Papilionoideae</taxon>
        <taxon>50 kb inversion clade</taxon>
        <taxon>NPAAA clade</taxon>
        <taxon>Hologalegina</taxon>
        <taxon>IRL clade</taxon>
        <taxon>Trifolieae</taxon>
        <taxon>Medicago</taxon>
    </lineage>
</organism>
<proteinExistence type="predicted"/>
<name>G7J9J7_MEDTR</name>
<reference evidence="3" key="3">
    <citation type="submission" date="2015-04" db="UniProtKB">
        <authorList>
            <consortium name="EnsemblPlants"/>
        </authorList>
    </citation>
    <scope>IDENTIFICATION</scope>
    <source>
        <strain evidence="3">cv. Jemalong A17</strain>
    </source>
</reference>
<dbReference type="HOGENOM" id="CLU_028145_1_1_1"/>
<dbReference type="Gene3D" id="3.80.10.10">
    <property type="entry name" value="Ribonuclease Inhibitor"/>
    <property type="match status" value="2"/>
</dbReference>
<dbReference type="GO" id="GO:0031146">
    <property type="term" value="P:SCF-dependent proteasomal ubiquitin-dependent protein catabolic process"/>
    <property type="evidence" value="ECO:0000318"/>
    <property type="project" value="GO_Central"/>
</dbReference>
<gene>
    <name evidence="2" type="ordered locus">MTR_3g083280</name>
</gene>
<dbReference type="eggNOG" id="KOG1947">
    <property type="taxonomic scope" value="Eukaryota"/>
</dbReference>
<accession>G7J9J7</accession>
<sequence>MAAGGGLPDDCWEYVISKLVCDNHWYLDTLSLVSKQFLSITNRSVYSLALICNPWPLYCLFQRFPNLKSLDLSGFRGDLNTLLSRFPPWCSITSLNLSNHPTFPVLGLQTILKNTTISSTLTSLTCSNIISLKSIDITFIADSFPFLQDLNISFPLGLSGYEDYNNALKVLTQKLSKLCKVNLSGNIDDSSLLQLCLNCEFLEEVVLFYCPRITDDVNELLHSLALDPPPLRKLVLKDCSNYTYSGIYYLLSKCQSLKHLDIQKATFLNDPLFNKLCAFLGDLVFINVSGCELLTNFALFALLKNCPLLTEIKMESTGIGKVSMPSQDLVVYHQVKSLHLASNSCLRDEDIHMFAFLFPNMQLLDLSSCFYIKEGIDIVLKKCRKIRHFKFVRCRQANLCLINYEASKLEVLNLSNSRIDDKVLYVISMICPRLLQLDLQFCNDVTEKGVRLVVEKCIHLREINLQNCRKVSGNIVSWITFSRPSLRKIAVHFHS</sequence>
<dbReference type="PANTHER" id="PTHR13318:SF106">
    <property type="entry name" value="F-BOX_LRR-REPEAT PROTEIN 2"/>
    <property type="match status" value="1"/>
</dbReference>
<evidence type="ECO:0000313" key="3">
    <source>
        <dbReference type="EnsemblPlants" id="AES71836"/>
    </source>
</evidence>
<dbReference type="EMBL" id="CM001219">
    <property type="protein sequence ID" value="AES71836.2"/>
    <property type="molecule type" value="Genomic_DNA"/>
</dbReference>
<dbReference type="SMART" id="SM00367">
    <property type="entry name" value="LRR_CC"/>
    <property type="match status" value="8"/>
</dbReference>
<dbReference type="InterPro" id="IPR006553">
    <property type="entry name" value="Leu-rich_rpt_Cys-con_subtyp"/>
</dbReference>
<dbReference type="PaxDb" id="3880-AES71836"/>
<dbReference type="Pfam" id="PF25372">
    <property type="entry name" value="DUF7885"/>
    <property type="match status" value="1"/>
</dbReference>
<keyword evidence="4" id="KW-1185">Reference proteome</keyword>
<dbReference type="GO" id="GO:0019005">
    <property type="term" value="C:SCF ubiquitin ligase complex"/>
    <property type="evidence" value="ECO:0000318"/>
    <property type="project" value="GO_Central"/>
</dbReference>
<dbReference type="PANTHER" id="PTHR13318">
    <property type="entry name" value="PARTNER OF PAIRED, ISOFORM B-RELATED"/>
    <property type="match status" value="1"/>
</dbReference>
<dbReference type="AlphaFoldDB" id="G7J9J7"/>
<evidence type="ECO:0000259" key="1">
    <source>
        <dbReference type="Pfam" id="PF25372"/>
    </source>
</evidence>
<dbReference type="EnsemblPlants" id="AES71836">
    <property type="protein sequence ID" value="AES71836"/>
    <property type="gene ID" value="MTR_3g083280"/>
</dbReference>
<dbReference type="InterPro" id="IPR032675">
    <property type="entry name" value="LRR_dom_sf"/>
</dbReference>
<reference evidence="2 4" key="1">
    <citation type="journal article" date="2011" name="Nature">
        <title>The Medicago genome provides insight into the evolution of rhizobial symbioses.</title>
        <authorList>
            <person name="Young N.D."/>
            <person name="Debelle F."/>
            <person name="Oldroyd G.E."/>
            <person name="Geurts R."/>
            <person name="Cannon S.B."/>
            <person name="Udvardi M.K."/>
            <person name="Benedito V.A."/>
            <person name="Mayer K.F."/>
            <person name="Gouzy J."/>
            <person name="Schoof H."/>
            <person name="Van de Peer Y."/>
            <person name="Proost S."/>
            <person name="Cook D.R."/>
            <person name="Meyers B.C."/>
            <person name="Spannagl M."/>
            <person name="Cheung F."/>
            <person name="De Mita S."/>
            <person name="Krishnakumar V."/>
            <person name="Gundlach H."/>
            <person name="Zhou S."/>
            <person name="Mudge J."/>
            <person name="Bharti A.K."/>
            <person name="Murray J.D."/>
            <person name="Naoumkina M.A."/>
            <person name="Rosen B."/>
            <person name="Silverstein K.A."/>
            <person name="Tang H."/>
            <person name="Rombauts S."/>
            <person name="Zhao P.X."/>
            <person name="Zhou P."/>
            <person name="Barbe V."/>
            <person name="Bardou P."/>
            <person name="Bechner M."/>
            <person name="Bellec A."/>
            <person name="Berger A."/>
            <person name="Berges H."/>
            <person name="Bidwell S."/>
            <person name="Bisseling T."/>
            <person name="Choisne N."/>
            <person name="Couloux A."/>
            <person name="Denny R."/>
            <person name="Deshpande S."/>
            <person name="Dai X."/>
            <person name="Doyle J.J."/>
            <person name="Dudez A.M."/>
            <person name="Farmer A.D."/>
            <person name="Fouteau S."/>
            <person name="Franken C."/>
            <person name="Gibelin C."/>
            <person name="Gish J."/>
            <person name="Goldstein S."/>
            <person name="Gonzalez A.J."/>
            <person name="Green P.J."/>
            <person name="Hallab A."/>
            <person name="Hartog M."/>
            <person name="Hua A."/>
            <person name="Humphray S.J."/>
            <person name="Jeong D.H."/>
            <person name="Jing Y."/>
            <person name="Jocker A."/>
            <person name="Kenton S.M."/>
            <person name="Kim D.J."/>
            <person name="Klee K."/>
            <person name="Lai H."/>
            <person name="Lang C."/>
            <person name="Lin S."/>
            <person name="Macmil S.L."/>
            <person name="Magdelenat G."/>
            <person name="Matthews L."/>
            <person name="McCorrison J."/>
            <person name="Monaghan E.L."/>
            <person name="Mun J.H."/>
            <person name="Najar F.Z."/>
            <person name="Nicholson C."/>
            <person name="Noirot C."/>
            <person name="O'Bleness M."/>
            <person name="Paule C.R."/>
            <person name="Poulain J."/>
            <person name="Prion F."/>
            <person name="Qin B."/>
            <person name="Qu C."/>
            <person name="Retzel E.F."/>
            <person name="Riddle C."/>
            <person name="Sallet E."/>
            <person name="Samain S."/>
            <person name="Samson N."/>
            <person name="Sanders I."/>
            <person name="Saurat O."/>
            <person name="Scarpelli C."/>
            <person name="Schiex T."/>
            <person name="Segurens B."/>
            <person name="Severin A.J."/>
            <person name="Sherrier D.J."/>
            <person name="Shi R."/>
            <person name="Sims S."/>
            <person name="Singer S.R."/>
            <person name="Sinharoy S."/>
            <person name="Sterck L."/>
            <person name="Viollet A."/>
            <person name="Wang B.B."/>
            <person name="Wang K."/>
            <person name="Wang M."/>
            <person name="Wang X."/>
            <person name="Warfsmann J."/>
            <person name="Weissenbach J."/>
            <person name="White D.D."/>
            <person name="White J.D."/>
            <person name="Wiley G.B."/>
            <person name="Wincker P."/>
            <person name="Xing Y."/>
            <person name="Yang L."/>
            <person name="Yao Z."/>
            <person name="Ying F."/>
            <person name="Zhai J."/>
            <person name="Zhou L."/>
            <person name="Zuber A."/>
            <person name="Denarie J."/>
            <person name="Dixon R.A."/>
            <person name="May G.D."/>
            <person name="Schwartz D.C."/>
            <person name="Rogers J."/>
            <person name="Quetier F."/>
            <person name="Town C.D."/>
            <person name="Roe B.A."/>
        </authorList>
    </citation>
    <scope>NUCLEOTIDE SEQUENCE [LARGE SCALE GENOMIC DNA]</scope>
    <source>
        <strain evidence="2">A17</strain>
        <strain evidence="3 4">cv. Jemalong A17</strain>
    </source>
</reference>
<dbReference type="InterPro" id="IPR057207">
    <property type="entry name" value="FBXL15_LRR"/>
</dbReference>
<evidence type="ECO:0000313" key="2">
    <source>
        <dbReference type="EMBL" id="AES71836.2"/>
    </source>
</evidence>
<feature type="domain" description="F-box/LRR-repeat protein 15-like leucin rich repeat" evidence="1">
    <location>
        <begin position="333"/>
        <end position="479"/>
    </location>
</feature>
<dbReference type="SUPFAM" id="SSF52047">
    <property type="entry name" value="RNI-like"/>
    <property type="match status" value="2"/>
</dbReference>
<dbReference type="Proteomes" id="UP000002051">
    <property type="component" value="Chromosome 3"/>
</dbReference>
<accession>A0A0C3VKD9</accession>
<reference evidence="2 4" key="2">
    <citation type="journal article" date="2014" name="BMC Genomics">
        <title>An improved genome release (version Mt4.0) for the model legume Medicago truncatula.</title>
        <authorList>
            <person name="Tang H."/>
            <person name="Krishnakumar V."/>
            <person name="Bidwell S."/>
            <person name="Rosen B."/>
            <person name="Chan A."/>
            <person name="Zhou S."/>
            <person name="Gentzbittel L."/>
            <person name="Childs K.L."/>
            <person name="Yandell M."/>
            <person name="Gundlach H."/>
            <person name="Mayer K.F."/>
            <person name="Schwartz D.C."/>
            <person name="Town C.D."/>
        </authorList>
    </citation>
    <scope>GENOME REANNOTATION</scope>
    <source>
        <strain evidence="3 4">cv. Jemalong A17</strain>
    </source>
</reference>
<evidence type="ECO:0000313" key="4">
    <source>
        <dbReference type="Proteomes" id="UP000002051"/>
    </source>
</evidence>